<dbReference type="PANTHER" id="PTHR30273">
    <property type="entry name" value="PERIPLASMIC SIGNAL SENSOR AND SIGMA FACTOR ACTIVATOR FECR-RELATED"/>
    <property type="match status" value="1"/>
</dbReference>
<evidence type="ECO:0000259" key="2">
    <source>
        <dbReference type="Pfam" id="PF16220"/>
    </source>
</evidence>
<dbReference type="OrthoDB" id="1100567at2"/>
<protein>
    <submittedName>
        <fullName evidence="3">DUF4880 domain-containing protein</fullName>
    </submittedName>
</protein>
<dbReference type="EMBL" id="CP037901">
    <property type="protein sequence ID" value="QBP14077.1"/>
    <property type="molecule type" value="Genomic_DNA"/>
</dbReference>
<sequence>MARAAVEWLVTLQGGETDEASHAAWRHWLSQHPDHARAWARIEAVNARLRDVASPLTTAVAHAALTPPRSASRRRAVQALVVAFTGGVAAWAARDHAPLQDWLADVRTAVGEQRLLSLADGTQIRLNTDTVIDIAFTATERRVVLRRGEIHVQTAPDRHWPTRPFIVATASATLRPMGTRFAVRVSGDAGWIGVTEGAVAVQPLADPTGGRIIAAGKQARFTPASVGTPTPLPDSDTVWTDGMIVATDMRLADFLAEVDRYRPGRLRCAPDVADLRVSGTFPIADTDRILDALRIALPVRIHFLTRYWTTVFPA</sequence>
<feature type="domain" description="FecR N-terminal" evidence="2">
    <location>
        <begin position="3"/>
        <end position="45"/>
    </location>
</feature>
<dbReference type="InterPro" id="IPR012373">
    <property type="entry name" value="Ferrdict_sens_TM"/>
</dbReference>
<dbReference type="InterPro" id="IPR032623">
    <property type="entry name" value="FecR_N"/>
</dbReference>
<reference evidence="3 4" key="1">
    <citation type="submission" date="2019-03" db="EMBL/GenBank/DDBJ databases">
        <title>Comparative insights into the high quality Complete genome sequence of highly metal resistant Cupriavidus metallidurans strain BS1 isolated from a gold-copper mine.</title>
        <authorList>
            <person name="Mazhar H.S."/>
            <person name="Rensing C."/>
        </authorList>
    </citation>
    <scope>NUCLEOTIDE SEQUENCE [LARGE SCALE GENOMIC DNA]</scope>
    <source>
        <strain evidence="3 4">BS1</strain>
    </source>
</reference>
<evidence type="ECO:0000313" key="3">
    <source>
        <dbReference type="EMBL" id="QBP14077.1"/>
    </source>
</evidence>
<dbReference type="GO" id="GO:0016989">
    <property type="term" value="F:sigma factor antagonist activity"/>
    <property type="evidence" value="ECO:0007669"/>
    <property type="project" value="TreeGrafter"/>
</dbReference>
<dbReference type="AlphaFoldDB" id="A0A482J389"/>
<dbReference type="Pfam" id="PF04773">
    <property type="entry name" value="FecR"/>
    <property type="match status" value="1"/>
</dbReference>
<feature type="domain" description="FecR protein" evidence="1">
    <location>
        <begin position="105"/>
        <end position="199"/>
    </location>
</feature>
<dbReference type="InterPro" id="IPR006860">
    <property type="entry name" value="FecR"/>
</dbReference>
<name>A0A482J389_9BURK</name>
<gene>
    <name evidence="3" type="ORF">DDF84_019650</name>
</gene>
<evidence type="ECO:0000259" key="1">
    <source>
        <dbReference type="Pfam" id="PF04773"/>
    </source>
</evidence>
<dbReference type="PANTHER" id="PTHR30273:SF2">
    <property type="entry name" value="PROTEIN FECR"/>
    <property type="match status" value="1"/>
</dbReference>
<evidence type="ECO:0000313" key="4">
    <source>
        <dbReference type="Proteomes" id="UP000253772"/>
    </source>
</evidence>
<dbReference type="PIRSF" id="PIRSF018266">
    <property type="entry name" value="FecR"/>
    <property type="match status" value="1"/>
</dbReference>
<proteinExistence type="predicted"/>
<dbReference type="Pfam" id="PF16220">
    <property type="entry name" value="DUF4880"/>
    <property type="match status" value="1"/>
</dbReference>
<accession>A0A482J389</accession>
<organism evidence="3 4">
    <name type="scientific">Cupriavidus metallidurans</name>
    <dbReference type="NCBI Taxonomy" id="119219"/>
    <lineage>
        <taxon>Bacteria</taxon>
        <taxon>Pseudomonadati</taxon>
        <taxon>Pseudomonadota</taxon>
        <taxon>Betaproteobacteria</taxon>
        <taxon>Burkholderiales</taxon>
        <taxon>Burkholderiaceae</taxon>
        <taxon>Cupriavidus</taxon>
    </lineage>
</organism>
<dbReference type="Proteomes" id="UP000253772">
    <property type="component" value="Chromosome c2"/>
</dbReference>
<dbReference type="Gene3D" id="2.60.120.1440">
    <property type="match status" value="1"/>
</dbReference>